<feature type="region of interest" description="Disordered" evidence="1">
    <location>
        <begin position="188"/>
        <end position="213"/>
    </location>
</feature>
<feature type="region of interest" description="Disordered" evidence="1">
    <location>
        <begin position="500"/>
        <end position="539"/>
    </location>
</feature>
<evidence type="ECO:0000256" key="1">
    <source>
        <dbReference type="SAM" id="MobiDB-lite"/>
    </source>
</evidence>
<dbReference type="OMA" id="SEDECPG"/>
<keyword evidence="3" id="KW-1185">Reference proteome</keyword>
<feature type="region of interest" description="Disordered" evidence="1">
    <location>
        <begin position="1"/>
        <end position="34"/>
    </location>
</feature>
<sequence length="561" mass="61132">MTHIPTGPGQSFSIPLAPPSPSLASPSSTSTTVLDSPHPYLASHYRRASQGPGGYGTPKFGHWDIDRDDKQIALIESLNRNVTVVFWYKANAQPLRLHQEIQTFPFFSFSALTEIVEHLRLTDRTYLDWYNVRTSAWEQQQVSFVRRISEVEERLLYRVRHNLFEPLRDEECPGLEAEIKLQRELSMRVDASPASTPRKRPADQPLSPPVGKHHRSISMMQNFASPYTAGSPPASGGLMSPLPTNLGSPAFVNSSLPNTSPNSPQSAHLGMLPGTLDSPQRPPLHALPSHSPSKNVEISIHDISSSTSTASTSMSSTSERPIPQAPEDLPVPRTPSSLATALLLPPLAALPQPQGPGVPRKWPNDFFVYEIAAGLRDMERLAGAEPALKQDEVFRRAFGVAYVKSTFCRHRALWRSAGAGVRGEYEEMGRDPRACWGEFARHVEGREEGKRRARKGRGKAGEEGGDEGGLAQVQAQERMMTVIGMPLPMIMASLPGQAGGAAGVGMGSGSGARSASGAVDARGQLHDDDDDDDVEPVMGSLRPPEEVQVQQKYTFLVTLLL</sequence>
<proteinExistence type="predicted"/>
<feature type="compositionally biased region" description="Low complexity" evidence="1">
    <location>
        <begin position="22"/>
        <end position="32"/>
    </location>
</feature>
<feature type="compositionally biased region" description="Gly residues" evidence="1">
    <location>
        <begin position="500"/>
        <end position="510"/>
    </location>
</feature>
<dbReference type="EMBL" id="MNAD01001676">
    <property type="protein sequence ID" value="OJT02318.1"/>
    <property type="molecule type" value="Genomic_DNA"/>
</dbReference>
<dbReference type="Proteomes" id="UP000184267">
    <property type="component" value="Unassembled WGS sequence"/>
</dbReference>
<evidence type="ECO:0000313" key="2">
    <source>
        <dbReference type="EMBL" id="OJT02318.1"/>
    </source>
</evidence>
<feature type="region of interest" description="Disordered" evidence="1">
    <location>
        <begin position="249"/>
        <end position="334"/>
    </location>
</feature>
<protein>
    <submittedName>
        <fullName evidence="2">Uncharacterized protein</fullName>
    </submittedName>
</protein>
<accession>A0A1M2V408</accession>
<feature type="compositionally biased region" description="Low complexity" evidence="1">
    <location>
        <begin position="283"/>
        <end position="293"/>
    </location>
</feature>
<feature type="compositionally biased region" description="Low complexity" evidence="1">
    <location>
        <begin position="253"/>
        <end position="266"/>
    </location>
</feature>
<comment type="caution">
    <text evidence="2">The sequence shown here is derived from an EMBL/GenBank/DDBJ whole genome shotgun (WGS) entry which is preliminary data.</text>
</comment>
<feature type="region of interest" description="Disordered" evidence="1">
    <location>
        <begin position="446"/>
        <end position="469"/>
    </location>
</feature>
<reference evidence="2 3" key="1">
    <citation type="submission" date="2016-10" db="EMBL/GenBank/DDBJ databases">
        <title>Genome sequence of the basidiomycete white-rot fungus Trametes pubescens.</title>
        <authorList>
            <person name="Makela M.R."/>
            <person name="Granchi Z."/>
            <person name="Peng M."/>
            <person name="De Vries R.P."/>
            <person name="Grigoriev I."/>
            <person name="Riley R."/>
            <person name="Hilden K."/>
        </authorList>
    </citation>
    <scope>NUCLEOTIDE SEQUENCE [LARGE SCALE GENOMIC DNA]</scope>
    <source>
        <strain evidence="2 3">FBCC735</strain>
    </source>
</reference>
<evidence type="ECO:0000313" key="3">
    <source>
        <dbReference type="Proteomes" id="UP000184267"/>
    </source>
</evidence>
<dbReference type="AlphaFoldDB" id="A0A1M2V408"/>
<name>A0A1M2V408_TRAPU</name>
<gene>
    <name evidence="2" type="ORF">TRAPUB_7158</name>
</gene>
<feature type="compositionally biased region" description="Low complexity" evidence="1">
    <location>
        <begin position="511"/>
        <end position="522"/>
    </location>
</feature>
<dbReference type="OrthoDB" id="128308at2759"/>
<feature type="compositionally biased region" description="Low complexity" evidence="1">
    <location>
        <begin position="304"/>
        <end position="318"/>
    </location>
</feature>
<organism evidence="2 3">
    <name type="scientific">Trametes pubescens</name>
    <name type="common">White-rot fungus</name>
    <dbReference type="NCBI Taxonomy" id="154538"/>
    <lineage>
        <taxon>Eukaryota</taxon>
        <taxon>Fungi</taxon>
        <taxon>Dikarya</taxon>
        <taxon>Basidiomycota</taxon>
        <taxon>Agaricomycotina</taxon>
        <taxon>Agaricomycetes</taxon>
        <taxon>Polyporales</taxon>
        <taxon>Polyporaceae</taxon>
        <taxon>Trametes</taxon>
    </lineage>
</organism>